<dbReference type="InterPro" id="IPR036770">
    <property type="entry name" value="Ankyrin_rpt-contain_sf"/>
</dbReference>
<dbReference type="InterPro" id="IPR050657">
    <property type="entry name" value="Ankyrin_repeat_domain"/>
</dbReference>
<dbReference type="Pfam" id="PF00023">
    <property type="entry name" value="Ank"/>
    <property type="match status" value="3"/>
</dbReference>
<dbReference type="Pfam" id="PF12796">
    <property type="entry name" value="Ank_2"/>
    <property type="match status" value="1"/>
</dbReference>
<feature type="repeat" description="ANK" evidence="1">
    <location>
        <begin position="63"/>
        <end position="95"/>
    </location>
</feature>
<dbReference type="SMART" id="SM00248">
    <property type="entry name" value="ANK"/>
    <property type="match status" value="5"/>
</dbReference>
<name>A0A8D1BS51_PIG</name>
<dbReference type="InterPro" id="IPR002110">
    <property type="entry name" value="Ankyrin_rpt"/>
</dbReference>
<dbReference type="Ensembl" id="ENSSSCT00035111142.1">
    <property type="protein sequence ID" value="ENSSSCP00035048615.1"/>
    <property type="gene ID" value="ENSSSCG00035080941.1"/>
</dbReference>
<feature type="repeat" description="ANK" evidence="1">
    <location>
        <begin position="96"/>
        <end position="128"/>
    </location>
</feature>
<dbReference type="AlphaFoldDB" id="A0A8D1BS51"/>
<dbReference type="PROSITE" id="PS50088">
    <property type="entry name" value="ANK_REPEAT"/>
    <property type="match status" value="5"/>
</dbReference>
<dbReference type="Gene3D" id="1.25.40.20">
    <property type="entry name" value="Ankyrin repeat-containing domain"/>
    <property type="match status" value="3"/>
</dbReference>
<keyword evidence="1" id="KW-0040">ANK repeat</keyword>
<feature type="repeat" description="ANK" evidence="1">
    <location>
        <begin position="162"/>
        <end position="194"/>
    </location>
</feature>
<dbReference type="PROSITE" id="PS50297">
    <property type="entry name" value="ANK_REP_REGION"/>
    <property type="match status" value="4"/>
</dbReference>
<protein>
    <submittedName>
        <fullName evidence="2">Uncharacterized protein</fullName>
    </submittedName>
</protein>
<feature type="repeat" description="ANK" evidence="1">
    <location>
        <begin position="129"/>
        <end position="161"/>
    </location>
</feature>
<dbReference type="Proteomes" id="UP000694720">
    <property type="component" value="Unplaced"/>
</dbReference>
<organism evidence="2 3">
    <name type="scientific">Sus scrofa</name>
    <name type="common">Pig</name>
    <dbReference type="NCBI Taxonomy" id="9823"/>
    <lineage>
        <taxon>Eukaryota</taxon>
        <taxon>Metazoa</taxon>
        <taxon>Chordata</taxon>
        <taxon>Craniata</taxon>
        <taxon>Vertebrata</taxon>
        <taxon>Euteleostomi</taxon>
        <taxon>Mammalia</taxon>
        <taxon>Eutheria</taxon>
        <taxon>Laurasiatheria</taxon>
        <taxon>Artiodactyla</taxon>
        <taxon>Suina</taxon>
        <taxon>Suidae</taxon>
        <taxon>Sus</taxon>
    </lineage>
</organism>
<feature type="repeat" description="ANK" evidence="1">
    <location>
        <begin position="198"/>
        <end position="230"/>
    </location>
</feature>
<proteinExistence type="predicted"/>
<dbReference type="PANTHER" id="PTHR24147">
    <property type="entry name" value="ANKYRIN REPEAT DOMAIN 36-RELATED"/>
    <property type="match status" value="1"/>
</dbReference>
<dbReference type="PANTHER" id="PTHR24147:SF64">
    <property type="entry name" value="ANKYRIN REPEAT DOMAIN-CONTAINING PROTEIN 19-RELATED"/>
    <property type="match status" value="1"/>
</dbReference>
<dbReference type="SUPFAM" id="SSF48403">
    <property type="entry name" value="Ankyrin repeat"/>
    <property type="match status" value="1"/>
</dbReference>
<dbReference type="PRINTS" id="PR01415">
    <property type="entry name" value="ANKYRIN"/>
</dbReference>
<sequence length="261" mass="28697">MGQRGTGLGPGHWRINRVSYQPGYHIRNKSLKKIHKAASLGNVAGVQHILLLKKNGLDDRDRKNRTALHLACAKGHPAVVSLLVERKCQLNLCDSENRTALMKATQCREEECANILLEHGADPDVVDVNGNTALHYAALDQNSSMAAKLLSHNANIEAKNKDGLTPLLLAVTENQQQMVEFLIKNGANLTEVPKSLCYFRTALMLALMYESAATVKLLLEQGIDVFAQDIYGWTAGDYALPVNLRDSLRAKRQSSFTVIGV</sequence>
<accession>A0A8D1BS51</accession>
<reference evidence="2" key="1">
    <citation type="submission" date="2025-08" db="UniProtKB">
        <authorList>
            <consortium name="Ensembl"/>
        </authorList>
    </citation>
    <scope>IDENTIFICATION</scope>
</reference>
<evidence type="ECO:0000256" key="1">
    <source>
        <dbReference type="PROSITE-ProRule" id="PRU00023"/>
    </source>
</evidence>
<evidence type="ECO:0000313" key="3">
    <source>
        <dbReference type="Proteomes" id="UP000694720"/>
    </source>
</evidence>
<evidence type="ECO:0000313" key="2">
    <source>
        <dbReference type="Ensembl" id="ENSSSCP00035048615.1"/>
    </source>
</evidence>